<dbReference type="PANTHER" id="PTHR47074:SF11">
    <property type="entry name" value="REVERSE TRANSCRIPTASE-LIKE PROTEIN"/>
    <property type="match status" value="1"/>
</dbReference>
<gene>
    <name evidence="2" type="ORF">Ddye_016442</name>
</gene>
<comment type="caution">
    <text evidence="2">The sequence shown here is derived from an EMBL/GenBank/DDBJ whole genome shotgun (WGS) entry which is preliminary data.</text>
</comment>
<dbReference type="PANTHER" id="PTHR47074">
    <property type="entry name" value="BNAC02G40300D PROTEIN"/>
    <property type="match status" value="1"/>
</dbReference>
<feature type="domain" description="RNase H type-1" evidence="1">
    <location>
        <begin position="31"/>
        <end position="134"/>
    </location>
</feature>
<dbReference type="AlphaFoldDB" id="A0AAD9U7I5"/>
<dbReference type="GO" id="GO:0003676">
    <property type="term" value="F:nucleic acid binding"/>
    <property type="evidence" value="ECO:0007669"/>
    <property type="project" value="InterPro"/>
</dbReference>
<dbReference type="InterPro" id="IPR002156">
    <property type="entry name" value="RNaseH_domain"/>
</dbReference>
<sequence>MIITLSCGERHLDVPKKWQPPNENLYKLKLDVAINERNRRVGVGWLVVCNHLGWLMASSAQRVNAWYYSQVVEAVTVLRVVKFAMDSRLLPIVLESNALGVINMINTGSHCLANIGLIVGDNIEWFHNSTGCSIVMCLERRMLSLIPYQR</sequence>
<organism evidence="2 3">
    <name type="scientific">Dipteronia dyeriana</name>
    <dbReference type="NCBI Taxonomy" id="168575"/>
    <lineage>
        <taxon>Eukaryota</taxon>
        <taxon>Viridiplantae</taxon>
        <taxon>Streptophyta</taxon>
        <taxon>Embryophyta</taxon>
        <taxon>Tracheophyta</taxon>
        <taxon>Spermatophyta</taxon>
        <taxon>Magnoliopsida</taxon>
        <taxon>eudicotyledons</taxon>
        <taxon>Gunneridae</taxon>
        <taxon>Pentapetalae</taxon>
        <taxon>rosids</taxon>
        <taxon>malvids</taxon>
        <taxon>Sapindales</taxon>
        <taxon>Sapindaceae</taxon>
        <taxon>Hippocastanoideae</taxon>
        <taxon>Acereae</taxon>
        <taxon>Dipteronia</taxon>
    </lineage>
</organism>
<evidence type="ECO:0000259" key="1">
    <source>
        <dbReference type="Pfam" id="PF13456"/>
    </source>
</evidence>
<reference evidence="2" key="1">
    <citation type="journal article" date="2023" name="Plant J.">
        <title>Genome sequences and population genomics provide insights into the demographic history, inbreeding, and mutation load of two 'living fossil' tree species of Dipteronia.</title>
        <authorList>
            <person name="Feng Y."/>
            <person name="Comes H.P."/>
            <person name="Chen J."/>
            <person name="Zhu S."/>
            <person name="Lu R."/>
            <person name="Zhang X."/>
            <person name="Li P."/>
            <person name="Qiu J."/>
            <person name="Olsen K.M."/>
            <person name="Qiu Y."/>
        </authorList>
    </citation>
    <scope>NUCLEOTIDE SEQUENCE</scope>
    <source>
        <strain evidence="2">KIB01</strain>
    </source>
</reference>
<evidence type="ECO:0000313" key="2">
    <source>
        <dbReference type="EMBL" id="KAK2648953.1"/>
    </source>
</evidence>
<dbReference type="GO" id="GO:0004523">
    <property type="term" value="F:RNA-DNA hybrid ribonuclease activity"/>
    <property type="evidence" value="ECO:0007669"/>
    <property type="project" value="InterPro"/>
</dbReference>
<accession>A0AAD9U7I5</accession>
<dbReference type="Proteomes" id="UP001280121">
    <property type="component" value="Unassembled WGS sequence"/>
</dbReference>
<dbReference type="EMBL" id="JANJYI010000005">
    <property type="protein sequence ID" value="KAK2648953.1"/>
    <property type="molecule type" value="Genomic_DNA"/>
</dbReference>
<name>A0AAD9U7I5_9ROSI</name>
<dbReference type="InterPro" id="IPR052929">
    <property type="entry name" value="RNase_H-like_EbsB-rel"/>
</dbReference>
<proteinExistence type="predicted"/>
<protein>
    <recommendedName>
        <fullName evidence="1">RNase H type-1 domain-containing protein</fullName>
    </recommendedName>
</protein>
<keyword evidence="3" id="KW-1185">Reference proteome</keyword>
<evidence type="ECO:0000313" key="3">
    <source>
        <dbReference type="Proteomes" id="UP001280121"/>
    </source>
</evidence>
<dbReference type="Pfam" id="PF13456">
    <property type="entry name" value="RVT_3"/>
    <property type="match status" value="1"/>
</dbReference>